<dbReference type="EMBL" id="JACHHY010000018">
    <property type="protein sequence ID" value="MBB5019576.1"/>
    <property type="molecule type" value="Genomic_DNA"/>
</dbReference>
<dbReference type="Pfam" id="PF13579">
    <property type="entry name" value="Glyco_trans_4_4"/>
    <property type="match status" value="1"/>
</dbReference>
<evidence type="ECO:0000256" key="1">
    <source>
        <dbReference type="ARBA" id="ARBA00009481"/>
    </source>
</evidence>
<evidence type="ECO:0000313" key="5">
    <source>
        <dbReference type="EMBL" id="MBB5019576.1"/>
    </source>
</evidence>
<dbReference type="Proteomes" id="UP000575898">
    <property type="component" value="Unassembled WGS sequence"/>
</dbReference>
<organism evidence="5 6">
    <name type="scientific">Chitinivorax tropicus</name>
    <dbReference type="NCBI Taxonomy" id="714531"/>
    <lineage>
        <taxon>Bacteria</taxon>
        <taxon>Pseudomonadati</taxon>
        <taxon>Pseudomonadota</taxon>
        <taxon>Betaproteobacteria</taxon>
        <taxon>Chitinivorax</taxon>
    </lineage>
</organism>
<dbReference type="CDD" id="cd03801">
    <property type="entry name" value="GT4_PimA-like"/>
    <property type="match status" value="1"/>
</dbReference>
<reference evidence="5 6" key="1">
    <citation type="submission" date="2020-08" db="EMBL/GenBank/DDBJ databases">
        <title>Genomic Encyclopedia of Type Strains, Phase IV (KMG-IV): sequencing the most valuable type-strain genomes for metagenomic binning, comparative biology and taxonomic classification.</title>
        <authorList>
            <person name="Goeker M."/>
        </authorList>
    </citation>
    <scope>NUCLEOTIDE SEQUENCE [LARGE SCALE GENOMIC DNA]</scope>
    <source>
        <strain evidence="5 6">DSM 27165</strain>
    </source>
</reference>
<dbReference type="AlphaFoldDB" id="A0A840MT57"/>
<dbReference type="Pfam" id="PF13692">
    <property type="entry name" value="Glyco_trans_1_4"/>
    <property type="match status" value="1"/>
</dbReference>
<evidence type="ECO:0000313" key="6">
    <source>
        <dbReference type="Proteomes" id="UP000575898"/>
    </source>
</evidence>
<dbReference type="InterPro" id="IPR028098">
    <property type="entry name" value="Glyco_trans_4-like_N"/>
</dbReference>
<dbReference type="GO" id="GO:0016757">
    <property type="term" value="F:glycosyltransferase activity"/>
    <property type="evidence" value="ECO:0007669"/>
    <property type="project" value="UniProtKB-KW"/>
</dbReference>
<comment type="caution">
    <text evidence="5">The sequence shown here is derived from an EMBL/GenBank/DDBJ whole genome shotgun (WGS) entry which is preliminary data.</text>
</comment>
<dbReference type="PANTHER" id="PTHR12526">
    <property type="entry name" value="GLYCOSYLTRANSFERASE"/>
    <property type="match status" value="1"/>
</dbReference>
<protein>
    <submittedName>
        <fullName evidence="5">Glycosyltransferase involved in cell wall biosynthesis</fullName>
    </submittedName>
</protein>
<feature type="domain" description="Glycosyltransferase subfamily 4-like N-terminal" evidence="4">
    <location>
        <begin position="53"/>
        <end position="159"/>
    </location>
</feature>
<gene>
    <name evidence="5" type="ORF">HNQ59_002878</name>
</gene>
<dbReference type="RefSeq" id="WP_184040660.1">
    <property type="nucleotide sequence ID" value="NZ_JACHHY010000018.1"/>
</dbReference>
<dbReference type="SUPFAM" id="SSF53756">
    <property type="entry name" value="UDP-Glycosyltransferase/glycogen phosphorylase"/>
    <property type="match status" value="1"/>
</dbReference>
<comment type="similarity">
    <text evidence="1">Belongs to the glycosyltransferase group 1 family. Glycosyltransferase 4 subfamily.</text>
</comment>
<dbReference type="Gene3D" id="3.40.50.2000">
    <property type="entry name" value="Glycogen Phosphorylase B"/>
    <property type="match status" value="2"/>
</dbReference>
<dbReference type="PANTHER" id="PTHR12526:SF640">
    <property type="entry name" value="COLANIC ACID BIOSYNTHESIS GLYCOSYLTRANSFERASE WCAL-RELATED"/>
    <property type="match status" value="1"/>
</dbReference>
<proteinExistence type="inferred from homology"/>
<keyword evidence="2" id="KW-0328">Glycosyltransferase</keyword>
<accession>A0A840MT57</accession>
<evidence type="ECO:0000256" key="3">
    <source>
        <dbReference type="ARBA" id="ARBA00022679"/>
    </source>
</evidence>
<evidence type="ECO:0000259" key="4">
    <source>
        <dbReference type="Pfam" id="PF13579"/>
    </source>
</evidence>
<keyword evidence="3 5" id="KW-0808">Transferase</keyword>
<name>A0A840MT57_9PROT</name>
<keyword evidence="6" id="KW-1185">Reference proteome</keyword>
<evidence type="ECO:0000256" key="2">
    <source>
        <dbReference type="ARBA" id="ARBA00022676"/>
    </source>
</evidence>
<sequence length="348" mass="38337">MRKVVVIGPHFSAQGGMATVLGVYREAGLFTSGEAVFLPTHIEGGKAGKLRQACSTFTTFVWMLVTRRVSMLHAHVATRASLWRKATFMLVATSFGVPYIFHLHSGLFAGFYQQGCGALGRRLIRFLLSRAAQVFVLSSEAERWVLEVVPQAKTVIFPNPIQLLPYIRADRDACHVLFMGKLDANKGIYDLLRAIAELIKRFPDLRLSVAGEGEREQVVALIRQLKLEAHVDLLGWVVGQQKSQLLASATVFVLPSYKEGMPMGILEAMSAGLPVVASRVGAVPDMLRCGTEGETVRAGDVVSLTQALDRLLSDTAHRESCAKRARLRVERDFAADVVLQRLKLGYYL</sequence>